<name>A0A0C9TA80_PLICR</name>
<dbReference type="HOGENOM" id="CLU_055168_1_0_1"/>
<keyword evidence="3" id="KW-1185">Reference proteome</keyword>
<evidence type="ECO:0000313" key="3">
    <source>
        <dbReference type="Proteomes" id="UP000053263"/>
    </source>
</evidence>
<protein>
    <submittedName>
        <fullName evidence="2">Unplaced genomic scaffold PLICRscaffold_15, whole genome shotgun sequence</fullName>
    </submittedName>
</protein>
<evidence type="ECO:0000256" key="1">
    <source>
        <dbReference type="SAM" id="MobiDB-lite"/>
    </source>
</evidence>
<accession>A0A0C9TA80</accession>
<evidence type="ECO:0000313" key="2">
    <source>
        <dbReference type="EMBL" id="KII85198.1"/>
    </source>
</evidence>
<dbReference type="Proteomes" id="UP000053263">
    <property type="component" value="Unassembled WGS sequence"/>
</dbReference>
<sequence>MADEGSTFINGAATSGPAAEPDIDDSVHFRASNAEELLTPKQRKTIEKDERKQGKRLSKVIQKEAASEKAALTVSIAELAELQKLQKTAVKREAAAHSAYTKTLTATLKAEEAYLAAQVKFRALEAELAEREESLKVARDGARGATERMAEKMKEVERVRVLRGVDERERGVKVAQLKAKLK</sequence>
<dbReference type="OrthoDB" id="3267800at2759"/>
<reference evidence="2 3" key="1">
    <citation type="submission" date="2014-06" db="EMBL/GenBank/DDBJ databases">
        <title>Evolutionary Origins and Diversification of the Mycorrhizal Mutualists.</title>
        <authorList>
            <consortium name="DOE Joint Genome Institute"/>
            <consortium name="Mycorrhizal Genomics Consortium"/>
            <person name="Kohler A."/>
            <person name="Kuo A."/>
            <person name="Nagy L.G."/>
            <person name="Floudas D."/>
            <person name="Copeland A."/>
            <person name="Barry K.W."/>
            <person name="Cichocki N."/>
            <person name="Veneault-Fourrey C."/>
            <person name="LaButti K."/>
            <person name="Lindquist E.A."/>
            <person name="Lipzen A."/>
            <person name="Lundell T."/>
            <person name="Morin E."/>
            <person name="Murat C."/>
            <person name="Riley R."/>
            <person name="Ohm R."/>
            <person name="Sun H."/>
            <person name="Tunlid A."/>
            <person name="Henrissat B."/>
            <person name="Grigoriev I.V."/>
            <person name="Hibbett D.S."/>
            <person name="Martin F."/>
        </authorList>
    </citation>
    <scope>NUCLEOTIDE SEQUENCE [LARGE SCALE GENOMIC DNA]</scope>
    <source>
        <strain evidence="2 3">FD-325 SS-3</strain>
    </source>
</reference>
<feature type="region of interest" description="Disordered" evidence="1">
    <location>
        <begin position="1"/>
        <end position="58"/>
    </location>
</feature>
<dbReference type="AlphaFoldDB" id="A0A0C9TA80"/>
<dbReference type="EMBL" id="KN832568">
    <property type="protein sequence ID" value="KII85198.1"/>
    <property type="molecule type" value="Genomic_DNA"/>
</dbReference>
<organism evidence="2 3">
    <name type="scientific">Plicaturopsis crispa FD-325 SS-3</name>
    <dbReference type="NCBI Taxonomy" id="944288"/>
    <lineage>
        <taxon>Eukaryota</taxon>
        <taxon>Fungi</taxon>
        <taxon>Dikarya</taxon>
        <taxon>Basidiomycota</taxon>
        <taxon>Agaricomycotina</taxon>
        <taxon>Agaricomycetes</taxon>
        <taxon>Agaricomycetidae</taxon>
        <taxon>Amylocorticiales</taxon>
        <taxon>Amylocorticiaceae</taxon>
        <taxon>Plicatura</taxon>
        <taxon>Plicaturopsis crispa</taxon>
    </lineage>
</organism>
<proteinExistence type="predicted"/>
<gene>
    <name evidence="2" type="ORF">PLICRDRAFT_116583</name>
</gene>